<feature type="transmembrane region" description="Helical" evidence="7">
    <location>
        <begin position="219"/>
        <end position="241"/>
    </location>
</feature>
<feature type="transmembrane region" description="Helical" evidence="7">
    <location>
        <begin position="308"/>
        <end position="330"/>
    </location>
</feature>
<keyword evidence="6 7" id="KW-0472">Membrane</keyword>
<dbReference type="OrthoDB" id="9780160at2"/>
<dbReference type="InterPro" id="IPR002528">
    <property type="entry name" value="MATE_fam"/>
</dbReference>
<accession>A0A1H1MTV3</accession>
<dbReference type="PANTHER" id="PTHR42925">
    <property type="entry name" value="MULTIDRUG AND TOXIN EFFLUX PROTEIN MATE FAMILY"/>
    <property type="match status" value="1"/>
</dbReference>
<feature type="transmembrane region" description="Helical" evidence="7">
    <location>
        <begin position="188"/>
        <end position="213"/>
    </location>
</feature>
<evidence type="ECO:0000256" key="4">
    <source>
        <dbReference type="ARBA" id="ARBA00022692"/>
    </source>
</evidence>
<sequence length="495" mass="52102">MRVPPGVRHAAPPRPSAPARALAPIRGEFARQLMRIAVPITLQNLVFSSKSIVDAVMLGSQDPLDVAAVGIATKASFVVTIFLIGLSTGAAQIGAQVWGTASSSRGPRLQQTVWLAWAATAVFATVAFVAFFFFPEAVMSTGTAAPDVVERGAEFLRITSFTYLLFAYTSAVAVGLRVMHQPSISMVYALIGVALNVAANAVLIFGLFGAPALGVAGAAYGTLISAVVETALLALHLRVAGHLLARFPREVLRRIARTDVVLLLRLSLPAALNSTLWALGVFVFYALVSGVGVDAATAMAVLSPVDSFALAFAIGLANAVAVLVGGTLGGSRMEEAYRQARALIAVGLAVGVLTCLVALALRSPVMALFPTLSPDAVDLTTTLYVLMSIGFVLKSVGMVMVMGVLRAGGEARFCLLLDVFVQWVLLIPLALLLRIGFGVDPVYLYALMLVEEAVRITIAARRIRSRRWLRNLVGAEPATSPVEPAASSVEPVETR</sequence>
<dbReference type="InterPro" id="IPR047135">
    <property type="entry name" value="YsiQ"/>
</dbReference>
<dbReference type="eggNOG" id="COG0534">
    <property type="taxonomic scope" value="Bacteria"/>
</dbReference>
<dbReference type="STRING" id="545619.SAMN04489860_0340"/>
<reference evidence="8 9" key="1">
    <citation type="submission" date="2016-10" db="EMBL/GenBank/DDBJ databases">
        <authorList>
            <person name="de Groot N.N."/>
        </authorList>
    </citation>
    <scope>NUCLEOTIDE SEQUENCE [LARGE SCALE GENOMIC DNA]</scope>
    <source>
        <strain evidence="8 9">DSM 22126</strain>
    </source>
</reference>
<evidence type="ECO:0000313" key="8">
    <source>
        <dbReference type="EMBL" id="SDR90321.1"/>
    </source>
</evidence>
<proteinExistence type="predicted"/>
<keyword evidence="3" id="KW-1003">Cell membrane</keyword>
<dbReference type="AlphaFoldDB" id="A0A1H1MTV3"/>
<feature type="transmembrane region" description="Helical" evidence="7">
    <location>
        <begin position="155"/>
        <end position="176"/>
    </location>
</feature>
<keyword evidence="4 7" id="KW-0812">Transmembrane</keyword>
<dbReference type="GO" id="GO:0005886">
    <property type="term" value="C:plasma membrane"/>
    <property type="evidence" value="ECO:0007669"/>
    <property type="project" value="UniProtKB-SubCell"/>
</dbReference>
<feature type="transmembrane region" description="Helical" evidence="7">
    <location>
        <begin position="66"/>
        <end position="91"/>
    </location>
</feature>
<evidence type="ECO:0000256" key="2">
    <source>
        <dbReference type="ARBA" id="ARBA00022448"/>
    </source>
</evidence>
<keyword evidence="5 7" id="KW-1133">Transmembrane helix</keyword>
<dbReference type="GO" id="GO:0015297">
    <property type="term" value="F:antiporter activity"/>
    <property type="evidence" value="ECO:0007669"/>
    <property type="project" value="InterPro"/>
</dbReference>
<protein>
    <submittedName>
        <fullName evidence="8">Putative efflux protein, MATE family</fullName>
    </submittedName>
</protein>
<dbReference type="EMBL" id="LT629776">
    <property type="protein sequence ID" value="SDR90321.1"/>
    <property type="molecule type" value="Genomic_DNA"/>
</dbReference>
<evidence type="ECO:0000256" key="1">
    <source>
        <dbReference type="ARBA" id="ARBA00004651"/>
    </source>
</evidence>
<dbReference type="RefSeq" id="WP_157270234.1">
    <property type="nucleotide sequence ID" value="NZ_LT629776.1"/>
</dbReference>
<dbReference type="PIRSF" id="PIRSF006603">
    <property type="entry name" value="DinF"/>
    <property type="match status" value="1"/>
</dbReference>
<keyword evidence="2" id="KW-0813">Transport</keyword>
<dbReference type="NCBIfam" id="TIGR00797">
    <property type="entry name" value="matE"/>
    <property type="match status" value="1"/>
</dbReference>
<gene>
    <name evidence="8" type="ORF">SAMN04489860_0340</name>
</gene>
<evidence type="ECO:0000256" key="3">
    <source>
        <dbReference type="ARBA" id="ARBA00022475"/>
    </source>
</evidence>
<feature type="transmembrane region" description="Helical" evidence="7">
    <location>
        <begin position="381"/>
        <end position="401"/>
    </location>
</feature>
<feature type="transmembrane region" description="Helical" evidence="7">
    <location>
        <begin position="342"/>
        <end position="361"/>
    </location>
</feature>
<evidence type="ECO:0000256" key="6">
    <source>
        <dbReference type="ARBA" id="ARBA00023136"/>
    </source>
</evidence>
<dbReference type="Proteomes" id="UP000185663">
    <property type="component" value="Chromosome I"/>
</dbReference>
<dbReference type="Pfam" id="PF01554">
    <property type="entry name" value="MatE"/>
    <property type="match status" value="2"/>
</dbReference>
<evidence type="ECO:0000256" key="7">
    <source>
        <dbReference type="SAM" id="Phobius"/>
    </source>
</evidence>
<name>A0A1H1MTV3_9CELL</name>
<dbReference type="GO" id="GO:0042910">
    <property type="term" value="F:xenobiotic transmembrane transporter activity"/>
    <property type="evidence" value="ECO:0007669"/>
    <property type="project" value="InterPro"/>
</dbReference>
<evidence type="ECO:0000256" key="5">
    <source>
        <dbReference type="ARBA" id="ARBA00022989"/>
    </source>
</evidence>
<feature type="transmembrane region" description="Helical" evidence="7">
    <location>
        <begin position="262"/>
        <end position="288"/>
    </location>
</feature>
<feature type="transmembrane region" description="Helical" evidence="7">
    <location>
        <begin position="112"/>
        <end position="135"/>
    </location>
</feature>
<comment type="subcellular location">
    <subcellularLocation>
        <location evidence="1">Cell membrane</location>
        <topology evidence="1">Multi-pass membrane protein</topology>
    </subcellularLocation>
</comment>
<evidence type="ECO:0000313" key="9">
    <source>
        <dbReference type="Proteomes" id="UP000185663"/>
    </source>
</evidence>
<keyword evidence="9" id="KW-1185">Reference proteome</keyword>
<feature type="transmembrane region" description="Helical" evidence="7">
    <location>
        <begin position="442"/>
        <end position="460"/>
    </location>
</feature>
<dbReference type="PANTHER" id="PTHR42925:SF2">
    <property type="entry name" value="NA+ DRIVEN MULTIDRUG EFFLUX PUMP"/>
    <property type="match status" value="1"/>
</dbReference>
<feature type="transmembrane region" description="Helical" evidence="7">
    <location>
        <begin position="413"/>
        <end position="436"/>
    </location>
</feature>
<organism evidence="8 9">
    <name type="scientific">Paraoerskovia marina</name>
    <dbReference type="NCBI Taxonomy" id="545619"/>
    <lineage>
        <taxon>Bacteria</taxon>
        <taxon>Bacillati</taxon>
        <taxon>Actinomycetota</taxon>
        <taxon>Actinomycetes</taxon>
        <taxon>Micrococcales</taxon>
        <taxon>Cellulomonadaceae</taxon>
        <taxon>Paraoerskovia</taxon>
    </lineage>
</organism>
<dbReference type="InterPro" id="IPR048279">
    <property type="entry name" value="MdtK-like"/>
</dbReference>